<dbReference type="Proteomes" id="UP000694680">
    <property type="component" value="Chromosome 4"/>
</dbReference>
<dbReference type="InterPro" id="IPR035076">
    <property type="entry name" value="Toxin/TOLIP"/>
</dbReference>
<dbReference type="InterPro" id="IPR050918">
    <property type="entry name" value="CNF-like_PLA2_Inhibitor"/>
</dbReference>
<keyword evidence="7" id="KW-0325">Glycoprotein</keyword>
<dbReference type="Pfam" id="PF00087">
    <property type="entry name" value="Toxin_TOLIP"/>
    <property type="match status" value="1"/>
</dbReference>
<dbReference type="Pfam" id="PF00021">
    <property type="entry name" value="UPAR_LY6"/>
    <property type="match status" value="1"/>
</dbReference>
<name>A0A8C5DI57_GOUWI</name>
<proteinExistence type="predicted"/>
<evidence type="ECO:0000313" key="10">
    <source>
        <dbReference type="Proteomes" id="UP000694680"/>
    </source>
</evidence>
<evidence type="ECO:0000256" key="1">
    <source>
        <dbReference type="ARBA" id="ARBA00004236"/>
    </source>
</evidence>
<evidence type="ECO:0000313" key="9">
    <source>
        <dbReference type="Ensembl" id="ENSGWIP00000007263.1"/>
    </source>
</evidence>
<dbReference type="GO" id="GO:0005886">
    <property type="term" value="C:plasma membrane"/>
    <property type="evidence" value="ECO:0007669"/>
    <property type="project" value="UniProtKB-SubCell"/>
</dbReference>
<dbReference type="Ensembl" id="ENSGWIT00000008052.1">
    <property type="protein sequence ID" value="ENSGWIP00000007263.1"/>
    <property type="gene ID" value="ENSGWIG00000004248.1"/>
</dbReference>
<keyword evidence="4" id="KW-0964">Secreted</keyword>
<organism evidence="9 10">
    <name type="scientific">Gouania willdenowi</name>
    <name type="common">Blunt-snouted clingfish</name>
    <name type="synonym">Lepadogaster willdenowi</name>
    <dbReference type="NCBI Taxonomy" id="441366"/>
    <lineage>
        <taxon>Eukaryota</taxon>
        <taxon>Metazoa</taxon>
        <taxon>Chordata</taxon>
        <taxon>Craniata</taxon>
        <taxon>Vertebrata</taxon>
        <taxon>Euteleostomi</taxon>
        <taxon>Actinopterygii</taxon>
        <taxon>Neopterygii</taxon>
        <taxon>Teleostei</taxon>
        <taxon>Neoteleostei</taxon>
        <taxon>Acanthomorphata</taxon>
        <taxon>Ovalentaria</taxon>
        <taxon>Blenniimorphae</taxon>
        <taxon>Blenniiformes</taxon>
        <taxon>Gobiesocoidei</taxon>
        <taxon>Gobiesocidae</taxon>
        <taxon>Gobiesocinae</taxon>
        <taxon>Gouania</taxon>
    </lineage>
</organism>
<dbReference type="InterPro" id="IPR016054">
    <property type="entry name" value="LY6_UPA_recep-like"/>
</dbReference>
<dbReference type="SUPFAM" id="SSF57302">
    <property type="entry name" value="Snake toxin-like"/>
    <property type="match status" value="2"/>
</dbReference>
<evidence type="ECO:0000256" key="7">
    <source>
        <dbReference type="ARBA" id="ARBA00023180"/>
    </source>
</evidence>
<evidence type="ECO:0000256" key="5">
    <source>
        <dbReference type="ARBA" id="ARBA00022729"/>
    </source>
</evidence>
<dbReference type="InterPro" id="IPR045860">
    <property type="entry name" value="Snake_toxin-like_sf"/>
</dbReference>
<evidence type="ECO:0000256" key="4">
    <source>
        <dbReference type="ARBA" id="ARBA00022525"/>
    </source>
</evidence>
<feature type="domain" description="UPAR/Ly6" evidence="8">
    <location>
        <begin position="65"/>
        <end position="154"/>
    </location>
</feature>
<dbReference type="AlphaFoldDB" id="A0A8C5DI57"/>
<keyword evidence="3" id="KW-1003">Cell membrane</keyword>
<evidence type="ECO:0000259" key="8">
    <source>
        <dbReference type="SMART" id="SM00134"/>
    </source>
</evidence>
<reference evidence="9" key="2">
    <citation type="submission" date="2025-08" db="UniProtKB">
        <authorList>
            <consortium name="Ensembl"/>
        </authorList>
    </citation>
    <scope>IDENTIFICATION</scope>
</reference>
<protein>
    <recommendedName>
        <fullName evidence="8">UPAR/Ly6 domain-containing protein</fullName>
    </recommendedName>
</protein>
<accession>A0A8C5DI57</accession>
<dbReference type="PANTHER" id="PTHR20914:SF9">
    <property type="entry name" value="COILED, ISOFORM A"/>
    <property type="match status" value="1"/>
</dbReference>
<evidence type="ECO:0000256" key="2">
    <source>
        <dbReference type="ARBA" id="ARBA00004613"/>
    </source>
</evidence>
<comment type="subcellular location">
    <subcellularLocation>
        <location evidence="1">Cell membrane</location>
    </subcellularLocation>
    <subcellularLocation>
        <location evidence="2">Secreted</location>
    </subcellularLocation>
</comment>
<evidence type="ECO:0000256" key="3">
    <source>
        <dbReference type="ARBA" id="ARBA00022475"/>
    </source>
</evidence>
<dbReference type="SMART" id="SM00134">
    <property type="entry name" value="LU"/>
    <property type="match status" value="1"/>
</dbReference>
<dbReference type="Gene3D" id="2.10.60.10">
    <property type="entry name" value="CD59"/>
    <property type="match status" value="2"/>
</dbReference>
<reference evidence="9" key="1">
    <citation type="submission" date="2020-06" db="EMBL/GenBank/DDBJ databases">
        <authorList>
            <consortium name="Wellcome Sanger Institute Data Sharing"/>
        </authorList>
    </citation>
    <scope>NUCLEOTIDE SEQUENCE [LARGE SCALE GENOMIC DNA]</scope>
</reference>
<dbReference type="GO" id="GO:0005576">
    <property type="term" value="C:extracellular region"/>
    <property type="evidence" value="ECO:0007669"/>
    <property type="project" value="UniProtKB-SubCell"/>
</dbReference>
<sequence length="167" mass="18065">IPGTYLSVYISKGCAPSSRCPSTDYQSYSVNAGVSHTYATVKCCDTDNCNYDSLPAPPPRPYSGQRCFFCVPGTSDCSLTLQCHEGEDRCFKATGHPAVKIYKGCAPPSKCPATGYHTFSINVGASRVLTSVKCCDSDYCNYETLPGNTDKFVSLEFLCLTINKSNN</sequence>
<reference evidence="9" key="3">
    <citation type="submission" date="2025-09" db="UniProtKB">
        <authorList>
            <consortium name="Ensembl"/>
        </authorList>
    </citation>
    <scope>IDENTIFICATION</scope>
</reference>
<dbReference type="PANTHER" id="PTHR20914">
    <property type="entry name" value="LY6/PLAUR DOMAIN-CONTAINING PROTEIN 8"/>
    <property type="match status" value="1"/>
</dbReference>
<evidence type="ECO:0000256" key="6">
    <source>
        <dbReference type="ARBA" id="ARBA00023136"/>
    </source>
</evidence>
<keyword evidence="6" id="KW-0472">Membrane</keyword>
<keyword evidence="10" id="KW-1185">Reference proteome</keyword>
<keyword evidence="5" id="KW-0732">Signal</keyword>